<name>A0A8S9V0G0_PHYIN</name>
<evidence type="ECO:0008006" key="4">
    <source>
        <dbReference type="Google" id="ProtNLM"/>
    </source>
</evidence>
<proteinExistence type="predicted"/>
<dbReference type="AlphaFoldDB" id="A0A8S9V0G0"/>
<dbReference type="PANTHER" id="PTHR47642">
    <property type="entry name" value="ATP-DEPENDENT DNA HELICASE"/>
    <property type="match status" value="1"/>
</dbReference>
<dbReference type="SUPFAM" id="SSF52540">
    <property type="entry name" value="P-loop containing nucleoside triphosphate hydrolases"/>
    <property type="match status" value="1"/>
</dbReference>
<dbReference type="InterPro" id="IPR027417">
    <property type="entry name" value="P-loop_NTPase"/>
</dbReference>
<evidence type="ECO:0000313" key="2">
    <source>
        <dbReference type="EMBL" id="KAF4144914.1"/>
    </source>
</evidence>
<evidence type="ECO:0000313" key="3">
    <source>
        <dbReference type="Proteomes" id="UP000704712"/>
    </source>
</evidence>
<dbReference type="Proteomes" id="UP000704712">
    <property type="component" value="Unassembled WGS sequence"/>
</dbReference>
<accession>A0A8S9V0G0</accession>
<sequence length="334" mass="37409">MDSSLREIIGNPTNCFGGIHVLLVGDWLQQLPVAGQPAFITADEVIQLRRRHSTDYLDRVRRINAYRSHNSVVILTENMRHRRDPVWRDISTSGELEISKMLTLTTIGTKSNCPIIVTSNALRAEFNMSSLRVFCKKAGVVLHRFPGAVSRPRHRLTSPQRKSLESIRDDKTGGMPIVLEIAINLIVQCTKNMSPLLKLANGSIGTVVGFTMPQNDEVRIHTSDTIEEHQHKLPPDIVFVELKDYSNHTFLPGLPPGVVPVCRRIEKGIEVKLPGREFSIAIDQVPLVAAYSLIAEKCQGLTVDKMILAPLKHTTRRTPQPFVVLRSRPEAMEL</sequence>
<organism evidence="2 3">
    <name type="scientific">Phytophthora infestans</name>
    <name type="common">Potato late blight agent</name>
    <name type="synonym">Botrytis infestans</name>
    <dbReference type="NCBI Taxonomy" id="4787"/>
    <lineage>
        <taxon>Eukaryota</taxon>
        <taxon>Sar</taxon>
        <taxon>Stramenopiles</taxon>
        <taxon>Oomycota</taxon>
        <taxon>Peronosporomycetes</taxon>
        <taxon>Peronosporales</taxon>
        <taxon>Peronosporaceae</taxon>
        <taxon>Phytophthora</taxon>
    </lineage>
</organism>
<protein>
    <recommendedName>
        <fullName evidence="4">DNA helicase</fullName>
    </recommendedName>
</protein>
<gene>
    <name evidence="2" type="ORF">GN958_ATG05898</name>
    <name evidence="1" type="ORF">GN958_ATG06808</name>
</gene>
<reference evidence="2" key="1">
    <citation type="submission" date="2020-03" db="EMBL/GenBank/DDBJ databases">
        <title>Hybrid Assembly of Korean Phytophthora infestans isolates.</title>
        <authorList>
            <person name="Prokchorchik M."/>
            <person name="Lee Y."/>
            <person name="Seo J."/>
            <person name="Cho J.-H."/>
            <person name="Park Y.-E."/>
            <person name="Jang D.-C."/>
            <person name="Im J.-S."/>
            <person name="Choi J.-G."/>
            <person name="Park H.-J."/>
            <person name="Lee G.-B."/>
            <person name="Lee Y.-G."/>
            <person name="Hong S.-Y."/>
            <person name="Cho K."/>
            <person name="Sohn K.H."/>
        </authorList>
    </citation>
    <scope>NUCLEOTIDE SEQUENCE</scope>
    <source>
        <strain evidence="2">KR_2_A2</strain>
    </source>
</reference>
<comment type="caution">
    <text evidence="2">The sequence shown here is derived from an EMBL/GenBank/DDBJ whole genome shotgun (WGS) entry which is preliminary data.</text>
</comment>
<evidence type="ECO:0000313" key="1">
    <source>
        <dbReference type="EMBL" id="KAF4143997.1"/>
    </source>
</evidence>
<dbReference type="InterPro" id="IPR051055">
    <property type="entry name" value="PIF1_helicase"/>
</dbReference>
<dbReference type="EMBL" id="JAACNO010000927">
    <property type="protein sequence ID" value="KAF4143997.1"/>
    <property type="molecule type" value="Genomic_DNA"/>
</dbReference>
<dbReference type="EMBL" id="JAACNO010000789">
    <property type="protein sequence ID" value="KAF4144914.1"/>
    <property type="molecule type" value="Genomic_DNA"/>
</dbReference>